<dbReference type="AlphaFoldDB" id="A0A833HNZ3"/>
<keyword evidence="1" id="KW-1133">Transmembrane helix</keyword>
<sequence>MKEKNHKGLEDLIKATLRDELISIEVDDGFIEKTLTISKGITPSTALERFLEREIAIPVSFAAIGCLLAIGLLVNTLLIPKELSHPKYEIRNLSSTITLISDSEGIIKGDQ</sequence>
<keyword evidence="3" id="KW-1185">Reference proteome</keyword>
<dbReference type="OrthoDB" id="2083583at2"/>
<feature type="transmembrane region" description="Helical" evidence="1">
    <location>
        <begin position="55"/>
        <end position="78"/>
    </location>
</feature>
<evidence type="ECO:0000313" key="2">
    <source>
        <dbReference type="EMBL" id="KAB3529207.1"/>
    </source>
</evidence>
<gene>
    <name evidence="2" type="ORF">F8153_09795</name>
</gene>
<proteinExistence type="predicted"/>
<accession>A0A833HNZ3</accession>
<dbReference type="RefSeq" id="WP_151866180.1">
    <property type="nucleotide sequence ID" value="NZ_WBZB01000035.1"/>
</dbReference>
<name>A0A833HNZ3_9FIRM</name>
<dbReference type="EMBL" id="WBZB01000035">
    <property type="protein sequence ID" value="KAB3529207.1"/>
    <property type="molecule type" value="Genomic_DNA"/>
</dbReference>
<keyword evidence="1" id="KW-0812">Transmembrane</keyword>
<evidence type="ECO:0000256" key="1">
    <source>
        <dbReference type="SAM" id="Phobius"/>
    </source>
</evidence>
<evidence type="ECO:0000313" key="3">
    <source>
        <dbReference type="Proteomes" id="UP000465601"/>
    </source>
</evidence>
<reference evidence="2 3" key="1">
    <citation type="submission" date="2019-10" db="EMBL/GenBank/DDBJ databases">
        <title>Alkaliphilus serpentinus sp. nov. and Alkaliphilus pronyensis sp. nov., two novel anaerobic alkaliphilic species isolated from the serpentinized-hosted hydrothermal field of the Prony Bay (New Caledonia).</title>
        <authorList>
            <person name="Postec A."/>
        </authorList>
    </citation>
    <scope>NUCLEOTIDE SEQUENCE [LARGE SCALE GENOMIC DNA]</scope>
    <source>
        <strain evidence="2 3">LacT</strain>
    </source>
</reference>
<comment type="caution">
    <text evidence="2">The sequence shown here is derived from an EMBL/GenBank/DDBJ whole genome shotgun (WGS) entry which is preliminary data.</text>
</comment>
<dbReference type="Proteomes" id="UP000465601">
    <property type="component" value="Unassembled WGS sequence"/>
</dbReference>
<organism evidence="2 3">
    <name type="scientific">Alkaliphilus serpentinus</name>
    <dbReference type="NCBI Taxonomy" id="1482731"/>
    <lineage>
        <taxon>Bacteria</taxon>
        <taxon>Bacillati</taxon>
        <taxon>Bacillota</taxon>
        <taxon>Clostridia</taxon>
        <taxon>Peptostreptococcales</taxon>
        <taxon>Natronincolaceae</taxon>
        <taxon>Alkaliphilus</taxon>
    </lineage>
</organism>
<keyword evidence="1" id="KW-0472">Membrane</keyword>
<protein>
    <submittedName>
        <fullName evidence="2">Uncharacterized protein</fullName>
    </submittedName>
</protein>